<organism evidence="2 3">
    <name type="scientific">Candidatus Harrisonbacteria bacterium CG10_big_fil_rev_8_21_14_0_10_40_38</name>
    <dbReference type="NCBI Taxonomy" id="1974583"/>
    <lineage>
        <taxon>Bacteria</taxon>
        <taxon>Candidatus Harrisoniibacteriota</taxon>
    </lineage>
</organism>
<name>A0A2H0UR66_9BACT</name>
<accession>A0A2H0UR66</accession>
<dbReference type="CDD" id="cd02440">
    <property type="entry name" value="AdoMet_MTases"/>
    <property type="match status" value="1"/>
</dbReference>
<proteinExistence type="predicted"/>
<dbReference type="Proteomes" id="UP000231157">
    <property type="component" value="Unassembled WGS sequence"/>
</dbReference>
<comment type="caution">
    <text evidence="2">The sequence shown here is derived from an EMBL/GenBank/DDBJ whole genome shotgun (WGS) entry which is preliminary data.</text>
</comment>
<dbReference type="PANTHER" id="PTHR43861">
    <property type="entry name" value="TRANS-ACONITATE 2-METHYLTRANSFERASE-RELATED"/>
    <property type="match status" value="1"/>
</dbReference>
<dbReference type="Pfam" id="PF13489">
    <property type="entry name" value="Methyltransf_23"/>
    <property type="match status" value="1"/>
</dbReference>
<dbReference type="EMBL" id="PFAZ01000009">
    <property type="protein sequence ID" value="PIR88894.1"/>
    <property type="molecule type" value="Genomic_DNA"/>
</dbReference>
<gene>
    <name evidence="2" type="ORF">COU07_03285</name>
</gene>
<dbReference type="AlphaFoldDB" id="A0A2H0UR66"/>
<reference evidence="3" key="1">
    <citation type="submission" date="2017-09" db="EMBL/GenBank/DDBJ databases">
        <title>Depth-based differentiation of microbial function through sediment-hosted aquifers and enrichment of novel symbionts in the deep terrestrial subsurface.</title>
        <authorList>
            <person name="Probst A.J."/>
            <person name="Ladd B."/>
            <person name="Jarett J.K."/>
            <person name="Geller-Mcgrath D.E."/>
            <person name="Sieber C.M.K."/>
            <person name="Emerson J.B."/>
            <person name="Anantharaman K."/>
            <person name="Thomas B.C."/>
            <person name="Malmstrom R."/>
            <person name="Stieglmeier M."/>
            <person name="Klingl A."/>
            <person name="Woyke T."/>
            <person name="Ryan C.M."/>
            <person name="Banfield J.F."/>
        </authorList>
    </citation>
    <scope>NUCLEOTIDE SEQUENCE [LARGE SCALE GENOMIC DNA]</scope>
</reference>
<protein>
    <recommendedName>
        <fullName evidence="4">Methyltransferase type 11 domain-containing protein</fullName>
    </recommendedName>
</protein>
<dbReference type="SUPFAM" id="SSF53335">
    <property type="entry name" value="S-adenosyl-L-methionine-dependent methyltransferases"/>
    <property type="match status" value="1"/>
</dbReference>
<sequence>MKTAVRPIFRHYLAKRFIKKTVSNGGSVIDIGSGRGDFSFWLAKKGYRVTSFEFSENSVMSFKKELEKLKNNKPELIDSDFLKYEGHFSAHAIVCFEVLEHIDDDYAAVSRMHDWMRENGTVIISVPAHMKMWNKDDEVVGHKRRYERSDLKKLFESSGFEVVYIVSYGFPWLNILKKIREIQMKLKPPSYYKPKDGSYSEKGTKESGVGFFKTNIFLFVFNKFTFYPLYLVSKLFHKTDLSEGYFLVAKKIS</sequence>
<evidence type="ECO:0008006" key="4">
    <source>
        <dbReference type="Google" id="ProtNLM"/>
    </source>
</evidence>
<dbReference type="Gene3D" id="3.40.50.150">
    <property type="entry name" value="Vaccinia Virus protein VP39"/>
    <property type="match status" value="1"/>
</dbReference>
<feature type="coiled-coil region" evidence="1">
    <location>
        <begin position="52"/>
        <end position="79"/>
    </location>
</feature>
<evidence type="ECO:0000313" key="2">
    <source>
        <dbReference type="EMBL" id="PIR88894.1"/>
    </source>
</evidence>
<evidence type="ECO:0000313" key="3">
    <source>
        <dbReference type="Proteomes" id="UP000231157"/>
    </source>
</evidence>
<dbReference type="PANTHER" id="PTHR43861:SF6">
    <property type="entry name" value="METHYLTRANSFERASE TYPE 11"/>
    <property type="match status" value="1"/>
</dbReference>
<evidence type="ECO:0000256" key="1">
    <source>
        <dbReference type="SAM" id="Coils"/>
    </source>
</evidence>
<keyword evidence="1" id="KW-0175">Coiled coil</keyword>
<dbReference type="InterPro" id="IPR029063">
    <property type="entry name" value="SAM-dependent_MTases_sf"/>
</dbReference>